<accession>A0A6A5UGI8</accession>
<protein>
    <submittedName>
        <fullName evidence="2">Uncharacterized protein</fullName>
    </submittedName>
</protein>
<sequence>MASQQQSRISASRSRRAANNNYLKLSKTLYEKLAKLCVDYDTEVYFLAYRNGRFNGFVSTDKAGQPWMPPDQEALILSRPDNENARSLLSSFAKAEGVAAQSQHEACVARKWDRVASVSLKSRIPESSVTAFMPPGRLLYHTAPITDSVETGSHEWISWPGRKKTPPLHMFHQRAIFYSPRKVQRARDALREKEAAEAEEQRQKQLRATARAANKAVKERLASERRAAQAEAAAVRAAERARKAQKPVDGTKNLTCRLEYVVVLLSPDENRAGKLQEERFAQRVEGNGGGFVCWFAASHGNHQRKAAGAYARIVCGPALTGAWDGVRCAVA</sequence>
<keyword evidence="1" id="KW-0175">Coiled coil</keyword>
<dbReference type="AlphaFoldDB" id="A0A6A5UGI8"/>
<organism evidence="2 3">
    <name type="scientific">Bimuria novae-zelandiae CBS 107.79</name>
    <dbReference type="NCBI Taxonomy" id="1447943"/>
    <lineage>
        <taxon>Eukaryota</taxon>
        <taxon>Fungi</taxon>
        <taxon>Dikarya</taxon>
        <taxon>Ascomycota</taxon>
        <taxon>Pezizomycotina</taxon>
        <taxon>Dothideomycetes</taxon>
        <taxon>Pleosporomycetidae</taxon>
        <taxon>Pleosporales</taxon>
        <taxon>Massarineae</taxon>
        <taxon>Didymosphaeriaceae</taxon>
        <taxon>Bimuria</taxon>
    </lineage>
</organism>
<evidence type="ECO:0000313" key="3">
    <source>
        <dbReference type="Proteomes" id="UP000800036"/>
    </source>
</evidence>
<proteinExistence type="predicted"/>
<evidence type="ECO:0000313" key="2">
    <source>
        <dbReference type="EMBL" id="KAF1964041.1"/>
    </source>
</evidence>
<feature type="coiled-coil region" evidence="1">
    <location>
        <begin position="183"/>
        <end position="238"/>
    </location>
</feature>
<reference evidence="2" key="1">
    <citation type="journal article" date="2020" name="Stud. Mycol.">
        <title>101 Dothideomycetes genomes: a test case for predicting lifestyles and emergence of pathogens.</title>
        <authorList>
            <person name="Haridas S."/>
            <person name="Albert R."/>
            <person name="Binder M."/>
            <person name="Bloem J."/>
            <person name="Labutti K."/>
            <person name="Salamov A."/>
            <person name="Andreopoulos B."/>
            <person name="Baker S."/>
            <person name="Barry K."/>
            <person name="Bills G."/>
            <person name="Bluhm B."/>
            <person name="Cannon C."/>
            <person name="Castanera R."/>
            <person name="Culley D."/>
            <person name="Daum C."/>
            <person name="Ezra D."/>
            <person name="Gonzalez J."/>
            <person name="Henrissat B."/>
            <person name="Kuo A."/>
            <person name="Liang C."/>
            <person name="Lipzen A."/>
            <person name="Lutzoni F."/>
            <person name="Magnuson J."/>
            <person name="Mondo S."/>
            <person name="Nolan M."/>
            <person name="Ohm R."/>
            <person name="Pangilinan J."/>
            <person name="Park H.-J."/>
            <person name="Ramirez L."/>
            <person name="Alfaro M."/>
            <person name="Sun H."/>
            <person name="Tritt A."/>
            <person name="Yoshinaga Y."/>
            <person name="Zwiers L.-H."/>
            <person name="Turgeon B."/>
            <person name="Goodwin S."/>
            <person name="Spatafora J."/>
            <person name="Crous P."/>
            <person name="Grigoriev I."/>
        </authorList>
    </citation>
    <scope>NUCLEOTIDE SEQUENCE</scope>
    <source>
        <strain evidence="2">CBS 107.79</strain>
    </source>
</reference>
<evidence type="ECO:0000256" key="1">
    <source>
        <dbReference type="SAM" id="Coils"/>
    </source>
</evidence>
<keyword evidence="3" id="KW-1185">Reference proteome</keyword>
<dbReference type="EMBL" id="ML976815">
    <property type="protein sequence ID" value="KAF1964041.1"/>
    <property type="molecule type" value="Genomic_DNA"/>
</dbReference>
<name>A0A6A5UGI8_9PLEO</name>
<dbReference type="Proteomes" id="UP000800036">
    <property type="component" value="Unassembled WGS sequence"/>
</dbReference>
<gene>
    <name evidence="2" type="ORF">BU23DRAFT_634622</name>
</gene>